<feature type="transmembrane region" description="Helical" evidence="1">
    <location>
        <begin position="155"/>
        <end position="174"/>
    </location>
</feature>
<organism evidence="2 3">
    <name type="scientific">Pseudomonas mandelii</name>
    <dbReference type="NCBI Taxonomy" id="75612"/>
    <lineage>
        <taxon>Bacteria</taxon>
        <taxon>Pseudomonadati</taxon>
        <taxon>Pseudomonadota</taxon>
        <taxon>Gammaproteobacteria</taxon>
        <taxon>Pseudomonadales</taxon>
        <taxon>Pseudomonadaceae</taxon>
        <taxon>Pseudomonas</taxon>
    </lineage>
</organism>
<evidence type="ECO:0008006" key="4">
    <source>
        <dbReference type="Google" id="ProtNLM"/>
    </source>
</evidence>
<feature type="transmembrane region" description="Helical" evidence="1">
    <location>
        <begin position="338"/>
        <end position="357"/>
    </location>
</feature>
<protein>
    <recommendedName>
        <fullName evidence="4">Transmembrane protein</fullName>
    </recommendedName>
</protein>
<dbReference type="Proteomes" id="UP000548707">
    <property type="component" value="Unassembled WGS sequence"/>
</dbReference>
<comment type="caution">
    <text evidence="2">The sequence shown here is derived from an EMBL/GenBank/DDBJ whole genome shotgun (WGS) entry which is preliminary data.</text>
</comment>
<feature type="transmembrane region" description="Helical" evidence="1">
    <location>
        <begin position="26"/>
        <end position="49"/>
    </location>
</feature>
<keyword evidence="1" id="KW-0472">Membrane</keyword>
<dbReference type="AlphaFoldDB" id="A0AB36D4X0"/>
<feature type="transmembrane region" description="Helical" evidence="1">
    <location>
        <begin position="284"/>
        <end position="302"/>
    </location>
</feature>
<feature type="transmembrane region" description="Helical" evidence="1">
    <location>
        <begin position="369"/>
        <end position="387"/>
    </location>
</feature>
<reference evidence="2 3" key="1">
    <citation type="journal article" date="2020" name="Front. Microbiol.">
        <title>Genetic Organization of the aprX-lipA2 Operon Affects the Proteolytic Potential of Pseudomonas Species in Milk.</title>
        <authorList>
            <person name="Maier C."/>
            <person name="Huptas C."/>
            <person name="von Neubeck M."/>
            <person name="Scherer S."/>
            <person name="Wenning M."/>
            <person name="Lucking G."/>
        </authorList>
    </citation>
    <scope>NUCLEOTIDE SEQUENCE [LARGE SCALE GENOMIC DNA]</scope>
    <source>
        <strain evidence="2 3">WS 5114</strain>
    </source>
</reference>
<feature type="transmembrane region" description="Helical" evidence="1">
    <location>
        <begin position="194"/>
        <end position="214"/>
    </location>
</feature>
<feature type="transmembrane region" description="Helical" evidence="1">
    <location>
        <begin position="393"/>
        <end position="415"/>
    </location>
</feature>
<accession>A0AB36D4X0</accession>
<feature type="transmembrane region" description="Helical" evidence="1">
    <location>
        <begin position="309"/>
        <end position="332"/>
    </location>
</feature>
<evidence type="ECO:0000256" key="1">
    <source>
        <dbReference type="SAM" id="Phobius"/>
    </source>
</evidence>
<evidence type="ECO:0000313" key="3">
    <source>
        <dbReference type="Proteomes" id="UP000548707"/>
    </source>
</evidence>
<gene>
    <name evidence="2" type="ORF">HBO26_27570</name>
</gene>
<name>A0AB36D4X0_9PSED</name>
<feature type="transmembrane region" description="Helical" evidence="1">
    <location>
        <begin position="130"/>
        <end position="148"/>
    </location>
</feature>
<feature type="transmembrane region" description="Helical" evidence="1">
    <location>
        <begin position="94"/>
        <end position="110"/>
    </location>
</feature>
<dbReference type="RefSeq" id="WP_102594021.1">
    <property type="nucleotide sequence ID" value="NZ_JAAQXV010000012.1"/>
</dbReference>
<feature type="transmembrane region" description="Helical" evidence="1">
    <location>
        <begin position="422"/>
        <end position="444"/>
    </location>
</feature>
<evidence type="ECO:0000313" key="2">
    <source>
        <dbReference type="EMBL" id="NMZ83059.1"/>
    </source>
</evidence>
<feature type="transmembrane region" description="Helical" evidence="1">
    <location>
        <begin position="69"/>
        <end position="87"/>
    </location>
</feature>
<dbReference type="EMBL" id="JAAQXV010000012">
    <property type="protein sequence ID" value="NMZ83059.1"/>
    <property type="molecule type" value="Genomic_DNA"/>
</dbReference>
<proteinExistence type="predicted"/>
<feature type="transmembrane region" description="Helical" evidence="1">
    <location>
        <begin position="221"/>
        <end position="240"/>
    </location>
</feature>
<keyword evidence="1" id="KW-0812">Transmembrane</keyword>
<keyword evidence="1" id="KW-1133">Transmembrane helix</keyword>
<sequence length="617" mass="67536">MSIHGGVSDLAIPEPNAVNRPTITEYCLVALTVVGAISILVWLMVYSQYGFDFTDESFYLVWVATPRLYDWSLSQFGFIYHPFYLLFGGDVVRLRMFNVLLTLALSWLLVDKILKEFFSNNIAGYIQRLAMSFGFAVGGLVFFSVWVLSPSYNSLNFQALLIVAAGLFSAQAKIDKESIAGWVFIGVGGWLVFMAKPSSAASLVVCVFICLLLARKINVRLMLLCSAVVLFLLLLSALLIDGSVVSFVGRIQRAMVFVDYIGGGHTVAQILRVDDFLLTQQDVLLFRIALLVSLVVPISLYVSHRVSRLSGLCFAFLMSCAVIAVLTGEYIVKLEYSNFHGLLILAIPSSMLLLGICFCRHRFFLDSSLSRFFIALAFALFPYIYAFGTNNNYWQVGSLAGFFWLLSGLVLLAPALRGEKTVLILAPLALATQLIVVVLVQAGMESPYRQTQPLRLNSYSVEVGEVGTTLVLSEEYAGYLIEARSAALQAGFQPGTPVIDLSGQSPGMLYAMGATSIGQAWMIGGYPGSFKMASEALKRVRCDQLAAAWLLTEPEGPRSLSDNLVSSFGAKPSDYEVVGSWKTAKGAGGFDQRPAQQLLKPIKNLDTSIKACIESRN</sequence>